<dbReference type="GeneID" id="83628951"/>
<reference evidence="5" key="1">
    <citation type="submission" date="2022-08" db="EMBL/GenBank/DDBJ databases">
        <title>Mycobacterium kiyosense sp. nov., scotochromogenic slow-glowing species isolated from respiratory specimens.</title>
        <authorList>
            <person name="Fukano H."/>
            <person name="Kazumi Y."/>
            <person name="Sakagami N."/>
            <person name="Ato M."/>
            <person name="Mitarai S."/>
            <person name="Hoshino Y."/>
        </authorList>
    </citation>
    <scope>NUCLEOTIDE SEQUENCE</scope>
    <source>
        <strain evidence="5">1413</strain>
        <strain evidence="4">SRL2020-028</strain>
    </source>
</reference>
<keyword evidence="2" id="KW-1133">Transmembrane helix</keyword>
<dbReference type="Proteomes" id="UP001165663">
    <property type="component" value="Unassembled WGS sequence"/>
</dbReference>
<proteinExistence type="predicted"/>
<sequence>MTLIYAGPHRNGSTQSPLNRPVNRPASESPSYRAGRNRSVRPGPARPAGAPMQYYGTGVVRSTATHHRRPVSVRTTIGLALLAGVITVWLGLMANFGSIINGDSAESTSKMPAALAVVRVEPGESLQDLAARVAPGAPVHDVVERIRDLNALDSGSVSAGQTLIAPVG</sequence>
<feature type="compositionally biased region" description="Low complexity" evidence="1">
    <location>
        <begin position="41"/>
        <end position="51"/>
    </location>
</feature>
<feature type="region of interest" description="Disordered" evidence="1">
    <location>
        <begin position="1"/>
        <end position="53"/>
    </location>
</feature>
<evidence type="ECO:0000313" key="6">
    <source>
        <dbReference type="Proteomes" id="UP001064782"/>
    </source>
</evidence>
<gene>
    <name evidence="5" type="ORF">Mkiyose1413_12540</name>
    <name evidence="4" type="ORF">SRL2020028_24770</name>
</gene>
<name>A0A9P3UWP6_9MYCO</name>
<keyword evidence="6" id="KW-1185">Reference proteome</keyword>
<dbReference type="InterPro" id="IPR036779">
    <property type="entry name" value="LysM_dom_sf"/>
</dbReference>
<evidence type="ECO:0000259" key="3">
    <source>
        <dbReference type="Pfam" id="PF01476"/>
    </source>
</evidence>
<keyword evidence="2" id="KW-0812">Transmembrane</keyword>
<evidence type="ECO:0000313" key="4">
    <source>
        <dbReference type="EMBL" id="GLB83221.1"/>
    </source>
</evidence>
<dbReference type="AlphaFoldDB" id="A0A9P3UWP6"/>
<comment type="caution">
    <text evidence="5">The sequence shown here is derived from an EMBL/GenBank/DDBJ whole genome shotgun (WGS) entry which is preliminary data.</text>
</comment>
<dbReference type="InterPro" id="IPR018392">
    <property type="entry name" value="LysM"/>
</dbReference>
<feature type="domain" description="LysM" evidence="3">
    <location>
        <begin position="119"/>
        <end position="166"/>
    </location>
</feature>
<evidence type="ECO:0000256" key="2">
    <source>
        <dbReference type="SAM" id="Phobius"/>
    </source>
</evidence>
<protein>
    <submittedName>
        <fullName evidence="5">Membrane protein</fullName>
    </submittedName>
</protein>
<feature type="transmembrane region" description="Helical" evidence="2">
    <location>
        <begin position="77"/>
        <end position="100"/>
    </location>
</feature>
<dbReference type="Gene3D" id="3.10.350.10">
    <property type="entry name" value="LysM domain"/>
    <property type="match status" value="1"/>
</dbReference>
<dbReference type="Proteomes" id="UP001064782">
    <property type="component" value="Unassembled WGS sequence"/>
</dbReference>
<evidence type="ECO:0000313" key="5">
    <source>
        <dbReference type="EMBL" id="GLD29371.1"/>
    </source>
</evidence>
<organism evidence="5 6">
    <name type="scientific">Mycobacterium kiyosense</name>
    <dbReference type="NCBI Taxonomy" id="2871094"/>
    <lineage>
        <taxon>Bacteria</taxon>
        <taxon>Bacillati</taxon>
        <taxon>Actinomycetota</taxon>
        <taxon>Actinomycetes</taxon>
        <taxon>Mycobacteriales</taxon>
        <taxon>Mycobacteriaceae</taxon>
        <taxon>Mycobacterium</taxon>
    </lineage>
</organism>
<keyword evidence="2" id="KW-0472">Membrane</keyword>
<accession>A0A9P3UWP6</accession>
<dbReference type="Pfam" id="PF01476">
    <property type="entry name" value="LysM"/>
    <property type="match status" value="1"/>
</dbReference>
<evidence type="ECO:0000256" key="1">
    <source>
        <dbReference type="SAM" id="MobiDB-lite"/>
    </source>
</evidence>
<dbReference type="EMBL" id="BRZI01000005">
    <property type="protein sequence ID" value="GLD29371.1"/>
    <property type="molecule type" value="Genomic_DNA"/>
</dbReference>
<dbReference type="EMBL" id="BRXE01000022">
    <property type="protein sequence ID" value="GLB83221.1"/>
    <property type="molecule type" value="Genomic_DNA"/>
</dbReference>
<dbReference type="RefSeq" id="WP_236976405.1">
    <property type="nucleotide sequence ID" value="NZ_BRXE01000022.1"/>
</dbReference>